<comment type="caution">
    <text evidence="1">The sequence shown here is derived from an EMBL/GenBank/DDBJ whole genome shotgun (WGS) entry which is preliminary data.</text>
</comment>
<dbReference type="RefSeq" id="WP_063095925.1">
    <property type="nucleotide sequence ID" value="NZ_LPXL01000041.1"/>
</dbReference>
<evidence type="ECO:0000313" key="2">
    <source>
        <dbReference type="Proteomes" id="UP000076167"/>
    </source>
</evidence>
<dbReference type="EMBL" id="LPXL01000041">
    <property type="protein sequence ID" value="KZD00869.1"/>
    <property type="molecule type" value="Genomic_DNA"/>
</dbReference>
<protein>
    <submittedName>
        <fullName evidence="1">Uncharacterized protein</fullName>
    </submittedName>
</protein>
<reference evidence="1 2" key="1">
    <citation type="submission" date="2015-12" db="EMBL/GenBank/DDBJ databases">
        <title>Genome sequence of Thalassospira xiamenensis MCCC 1A03005.</title>
        <authorList>
            <person name="Lu L."/>
            <person name="Lai Q."/>
            <person name="Shao Z."/>
            <person name="Qian P."/>
        </authorList>
    </citation>
    <scope>NUCLEOTIDE SEQUENCE [LARGE SCALE GENOMIC DNA]</scope>
    <source>
        <strain evidence="1 2">MCCC 1A03005</strain>
    </source>
</reference>
<sequence>MAEDKEHFGSFFVPEYGEISEVDLIEMPDEYKEDFVRDWFFYMYEDPASQTPYESAEGGYQYIWGGPFEAREEIEAKFSGIVSDDIIEAVVDSVERHSDVWAPTEVNPQHNAFEERSHTDLMEFEKEFEGDPGAIEEDASIFELNPQQPENASSFFDFNQPFGQPNRPPFGERDLIADHEQIDARLERGARSSFGSSYDRAVRQTFQKHAADLRALLEQPPAPQAKHGGIGHNQPPSDIQLEEESKEELKAAVETISEELKLERPDVRKVSRVARVIQSIGLWAARKLDMTLDVILKTLAAGLTGQALINLDATIQKSLEIYQLIIEWLNAVVQPF</sequence>
<accession>A0ABR5XXT3</accession>
<dbReference type="Proteomes" id="UP000076167">
    <property type="component" value="Unassembled WGS sequence"/>
</dbReference>
<organism evidence="1 2">
    <name type="scientific">Thalassospira xiamenensis</name>
    <dbReference type="NCBI Taxonomy" id="220697"/>
    <lineage>
        <taxon>Bacteria</taxon>
        <taxon>Pseudomonadati</taxon>
        <taxon>Pseudomonadota</taxon>
        <taxon>Alphaproteobacteria</taxon>
        <taxon>Rhodospirillales</taxon>
        <taxon>Thalassospiraceae</taxon>
        <taxon>Thalassospira</taxon>
    </lineage>
</organism>
<keyword evidence="2" id="KW-1185">Reference proteome</keyword>
<gene>
    <name evidence="1" type="ORF">AUP40_21345</name>
</gene>
<evidence type="ECO:0000313" key="1">
    <source>
        <dbReference type="EMBL" id="KZD00869.1"/>
    </source>
</evidence>
<name>A0ABR5XXT3_9PROT</name>
<proteinExistence type="predicted"/>